<dbReference type="RefSeq" id="XP_056553554.1">
    <property type="nucleotide sequence ID" value="XM_056701491.1"/>
</dbReference>
<dbReference type="OrthoDB" id="10649265at2759"/>
<proteinExistence type="predicted"/>
<dbReference type="EMBL" id="JAPZBS010000007">
    <property type="protein sequence ID" value="KAJ5368812.1"/>
    <property type="molecule type" value="Genomic_DNA"/>
</dbReference>
<comment type="caution">
    <text evidence="2">The sequence shown here is derived from an EMBL/GenBank/DDBJ whole genome shotgun (WGS) entry which is preliminary data.</text>
</comment>
<keyword evidence="3" id="KW-1185">Reference proteome</keyword>
<organism evidence="2 3">
    <name type="scientific">Penicillium cataractarum</name>
    <dbReference type="NCBI Taxonomy" id="2100454"/>
    <lineage>
        <taxon>Eukaryota</taxon>
        <taxon>Fungi</taxon>
        <taxon>Dikarya</taxon>
        <taxon>Ascomycota</taxon>
        <taxon>Pezizomycotina</taxon>
        <taxon>Eurotiomycetes</taxon>
        <taxon>Eurotiomycetidae</taxon>
        <taxon>Eurotiales</taxon>
        <taxon>Aspergillaceae</taxon>
        <taxon>Penicillium</taxon>
    </lineage>
</organism>
<gene>
    <name evidence="2" type="ORF">N7496_008572</name>
</gene>
<reference evidence="2" key="2">
    <citation type="journal article" date="2023" name="IMA Fungus">
        <title>Comparative genomic study of the Penicillium genus elucidates a diverse pangenome and 15 lateral gene transfer events.</title>
        <authorList>
            <person name="Petersen C."/>
            <person name="Sorensen T."/>
            <person name="Nielsen M.R."/>
            <person name="Sondergaard T.E."/>
            <person name="Sorensen J.L."/>
            <person name="Fitzpatrick D.A."/>
            <person name="Frisvad J.C."/>
            <person name="Nielsen K.L."/>
        </authorList>
    </citation>
    <scope>NUCLEOTIDE SEQUENCE</scope>
    <source>
        <strain evidence="2">IBT 29864</strain>
    </source>
</reference>
<protein>
    <submittedName>
        <fullName evidence="2">Uncharacterized protein</fullName>
    </submittedName>
</protein>
<dbReference type="Proteomes" id="UP001147782">
    <property type="component" value="Unassembled WGS sequence"/>
</dbReference>
<evidence type="ECO:0000256" key="1">
    <source>
        <dbReference type="SAM" id="MobiDB-lite"/>
    </source>
</evidence>
<evidence type="ECO:0000313" key="2">
    <source>
        <dbReference type="EMBL" id="KAJ5368812.1"/>
    </source>
</evidence>
<sequence length="200" mass="22567">MKSGEGRDRIAKAEKVIAFEIEGAGIDGIMPFSCYQGTSCMKSLLEQWAVADQLGEKNEQRRDSSHESQGLDSEAISEACTVTTRSDEGYHSQHNPDTSDEELLQVMREIDSSFKCVLKSFRKHRRYLPRDADLKKIMKDQRFLVSDHAESLSSHNSNSIDERLRSSKPFCLEIALEINKKLEGIEDITMRLPLGTKAKG</sequence>
<name>A0A9W9RYP5_9EURO</name>
<accession>A0A9W9RYP5</accession>
<feature type="region of interest" description="Disordered" evidence="1">
    <location>
        <begin position="56"/>
        <end position="76"/>
    </location>
</feature>
<evidence type="ECO:0000313" key="3">
    <source>
        <dbReference type="Proteomes" id="UP001147782"/>
    </source>
</evidence>
<reference evidence="2" key="1">
    <citation type="submission" date="2022-11" db="EMBL/GenBank/DDBJ databases">
        <authorList>
            <person name="Petersen C."/>
        </authorList>
    </citation>
    <scope>NUCLEOTIDE SEQUENCE</scope>
    <source>
        <strain evidence="2">IBT 29864</strain>
    </source>
</reference>
<dbReference type="AlphaFoldDB" id="A0A9W9RYP5"/>
<dbReference type="GeneID" id="81440670"/>
<feature type="compositionally biased region" description="Basic and acidic residues" evidence="1">
    <location>
        <begin position="56"/>
        <end position="66"/>
    </location>
</feature>